<evidence type="ECO:0000313" key="4">
    <source>
        <dbReference type="Proteomes" id="UP001244207"/>
    </source>
</evidence>
<proteinExistence type="predicted"/>
<feature type="chain" id="PRO_5042089993" description="Transmembrane protein" evidence="2">
    <location>
        <begin position="23"/>
        <end position="235"/>
    </location>
</feature>
<dbReference type="EMBL" id="JAHMHS010000033">
    <property type="protein sequence ID" value="KAK1726318.1"/>
    <property type="molecule type" value="Genomic_DNA"/>
</dbReference>
<feature type="compositionally biased region" description="Basic and acidic residues" evidence="1">
    <location>
        <begin position="57"/>
        <end position="70"/>
    </location>
</feature>
<protein>
    <recommendedName>
        <fullName evidence="5">Transmembrane protein</fullName>
    </recommendedName>
</protein>
<feature type="region of interest" description="Disordered" evidence="1">
    <location>
        <begin position="52"/>
        <end position="94"/>
    </location>
</feature>
<evidence type="ECO:0000313" key="3">
    <source>
        <dbReference type="EMBL" id="KAK1726318.1"/>
    </source>
</evidence>
<comment type="caution">
    <text evidence="3">The sequence shown here is derived from an EMBL/GenBank/DDBJ whole genome shotgun (WGS) entry which is preliminary data.</text>
</comment>
<reference evidence="3" key="1">
    <citation type="submission" date="2021-12" db="EMBL/GenBank/DDBJ databases">
        <title>Comparative genomics, transcriptomics and evolutionary studies reveal genomic signatures of adaptation to plant cell wall in hemibiotrophic fungi.</title>
        <authorList>
            <consortium name="DOE Joint Genome Institute"/>
            <person name="Baroncelli R."/>
            <person name="Diaz J.F."/>
            <person name="Benocci T."/>
            <person name="Peng M."/>
            <person name="Battaglia E."/>
            <person name="Haridas S."/>
            <person name="Andreopoulos W."/>
            <person name="Labutti K."/>
            <person name="Pangilinan J."/>
            <person name="Floch G.L."/>
            <person name="Makela M.R."/>
            <person name="Henrissat B."/>
            <person name="Grigoriev I.V."/>
            <person name="Crouch J.A."/>
            <person name="De Vries R.P."/>
            <person name="Sukno S.A."/>
            <person name="Thon M.R."/>
        </authorList>
    </citation>
    <scope>NUCLEOTIDE SEQUENCE</scope>
    <source>
        <strain evidence="3">CBS 112980</strain>
    </source>
</reference>
<gene>
    <name evidence="3" type="ORF">BDZ83DRAFT_650496</name>
</gene>
<dbReference type="Proteomes" id="UP001244207">
    <property type="component" value="Unassembled WGS sequence"/>
</dbReference>
<evidence type="ECO:0008006" key="5">
    <source>
        <dbReference type="Google" id="ProtNLM"/>
    </source>
</evidence>
<feature type="compositionally biased region" description="Polar residues" evidence="1">
    <location>
        <begin position="140"/>
        <end position="152"/>
    </location>
</feature>
<evidence type="ECO:0000256" key="2">
    <source>
        <dbReference type="SAM" id="SignalP"/>
    </source>
</evidence>
<feature type="signal peptide" evidence="2">
    <location>
        <begin position="1"/>
        <end position="22"/>
    </location>
</feature>
<feature type="compositionally biased region" description="Polar residues" evidence="1">
    <location>
        <begin position="71"/>
        <end position="94"/>
    </location>
</feature>
<feature type="compositionally biased region" description="Basic and acidic residues" evidence="1">
    <location>
        <begin position="156"/>
        <end position="168"/>
    </location>
</feature>
<dbReference type="RefSeq" id="XP_060366373.1">
    <property type="nucleotide sequence ID" value="XM_060510376.1"/>
</dbReference>
<dbReference type="GeneID" id="85394275"/>
<keyword evidence="2" id="KW-0732">Signal</keyword>
<dbReference type="AlphaFoldDB" id="A0AAD8UMY5"/>
<sequence>MAAKRTIATSTYVLLILPLTLNAVQVAFNNTARTRSSIEDGVTSVINFKQSAAASDTTRHDNRQERKAEGTESQVPKPTCTTLRIPNPTSSAQGAHQLKLHLHTFASGPCRYSKPRYPYSYIQSYSWEYTVPDYAPSQVPRNSDGYITSRASPQPHLKEYPPRPKSPESFKVNDNPKSFPSVIDVVAVAIAAVGTTLASLARRQFHAPPSLSTFATKALHTHHSPGLSHQRPPLF</sequence>
<keyword evidence="4" id="KW-1185">Reference proteome</keyword>
<evidence type="ECO:0000256" key="1">
    <source>
        <dbReference type="SAM" id="MobiDB-lite"/>
    </source>
</evidence>
<name>A0AAD8UMY5_GLOAC</name>
<feature type="region of interest" description="Disordered" evidence="1">
    <location>
        <begin position="140"/>
        <end position="173"/>
    </location>
</feature>
<organism evidence="3 4">
    <name type="scientific">Glomerella acutata</name>
    <name type="common">Colletotrichum acutatum</name>
    <dbReference type="NCBI Taxonomy" id="27357"/>
    <lineage>
        <taxon>Eukaryota</taxon>
        <taxon>Fungi</taxon>
        <taxon>Dikarya</taxon>
        <taxon>Ascomycota</taxon>
        <taxon>Pezizomycotina</taxon>
        <taxon>Sordariomycetes</taxon>
        <taxon>Hypocreomycetidae</taxon>
        <taxon>Glomerellales</taxon>
        <taxon>Glomerellaceae</taxon>
        <taxon>Colletotrichum</taxon>
        <taxon>Colletotrichum acutatum species complex</taxon>
    </lineage>
</organism>
<accession>A0AAD8UMY5</accession>